<dbReference type="Gene3D" id="1.10.150.280">
    <property type="entry name" value="AF1531-like domain"/>
    <property type="match status" value="1"/>
</dbReference>
<dbReference type="Gene3D" id="1.10.150.320">
    <property type="entry name" value="Photosystem II 12 kDa extrinsic protein"/>
    <property type="match status" value="1"/>
</dbReference>
<accession>A0A1H9DHF3</accession>
<sequence length="292" mass="33836">MNNFKSHFVFTKEQRNGIFLLLLIIVVLQCIYFFVDFSSGDVVADETELKIYKAEIDSLRRAKIEDNKPKIYPFNPNYITDYKGSALGMSNEEIDRLLAFRKQNKWINSIKQFQEVTKVSDSLLAEISPYFKFPEWVSNPEQQKVNTDSYNNRAKTFAQKKDLNKATAIELQRVNGVGKTLSERITIYRDKFNGGFIADVQLEEVYGLSPEVISKITEQFTVKTPRKISKINLNTASADDLVSIQHIDYEIAYNIIEYRNLNERFKALDELSKVKDFPTNKLEIIKLSLQIQ</sequence>
<dbReference type="PANTHER" id="PTHR21180">
    <property type="entry name" value="ENDONUCLEASE/EXONUCLEASE/PHOSPHATASE FAMILY DOMAIN-CONTAINING PROTEIN 1"/>
    <property type="match status" value="1"/>
</dbReference>
<dbReference type="Pfam" id="PF12836">
    <property type="entry name" value="HHH_3"/>
    <property type="match status" value="2"/>
</dbReference>
<protein>
    <submittedName>
        <fullName evidence="2">DNA uptake protein ComE</fullName>
    </submittedName>
</protein>
<evidence type="ECO:0000256" key="1">
    <source>
        <dbReference type="SAM" id="Phobius"/>
    </source>
</evidence>
<reference evidence="2 3" key="1">
    <citation type="submission" date="2016-10" db="EMBL/GenBank/DDBJ databases">
        <authorList>
            <person name="de Groot N.N."/>
        </authorList>
    </citation>
    <scope>NUCLEOTIDE SEQUENCE [LARGE SCALE GENOMIC DNA]</scope>
    <source>
        <strain evidence="2 3">DSM 21035</strain>
    </source>
</reference>
<dbReference type="EMBL" id="FOFN01000001">
    <property type="protein sequence ID" value="SEQ12910.1"/>
    <property type="molecule type" value="Genomic_DNA"/>
</dbReference>
<keyword evidence="1" id="KW-1133">Transmembrane helix</keyword>
<keyword evidence="1" id="KW-0472">Membrane</keyword>
<dbReference type="OrthoDB" id="981124at2"/>
<organism evidence="2 3">
    <name type="scientific">Hyunsoonleella jejuensis</name>
    <dbReference type="NCBI Taxonomy" id="419940"/>
    <lineage>
        <taxon>Bacteria</taxon>
        <taxon>Pseudomonadati</taxon>
        <taxon>Bacteroidota</taxon>
        <taxon>Flavobacteriia</taxon>
        <taxon>Flavobacteriales</taxon>
        <taxon>Flavobacteriaceae</taxon>
    </lineage>
</organism>
<dbReference type="PANTHER" id="PTHR21180:SF32">
    <property type="entry name" value="ENDONUCLEASE_EXONUCLEASE_PHOSPHATASE FAMILY DOMAIN-CONTAINING PROTEIN 1"/>
    <property type="match status" value="1"/>
</dbReference>
<dbReference type="Proteomes" id="UP000198999">
    <property type="component" value="Unassembled WGS sequence"/>
</dbReference>
<dbReference type="InterPro" id="IPR010994">
    <property type="entry name" value="RuvA_2-like"/>
</dbReference>
<keyword evidence="3" id="KW-1185">Reference proteome</keyword>
<dbReference type="InterPro" id="IPR051675">
    <property type="entry name" value="Endo/Exo/Phosphatase_dom_1"/>
</dbReference>
<dbReference type="SUPFAM" id="SSF47781">
    <property type="entry name" value="RuvA domain 2-like"/>
    <property type="match status" value="2"/>
</dbReference>
<keyword evidence="1" id="KW-0812">Transmembrane</keyword>
<dbReference type="AlphaFoldDB" id="A0A1H9DHF3"/>
<dbReference type="STRING" id="419940.SAMN05421824_1240"/>
<feature type="transmembrane region" description="Helical" evidence="1">
    <location>
        <begin position="16"/>
        <end position="35"/>
    </location>
</feature>
<evidence type="ECO:0000313" key="2">
    <source>
        <dbReference type="EMBL" id="SEQ12910.1"/>
    </source>
</evidence>
<proteinExistence type="predicted"/>
<evidence type="ECO:0000313" key="3">
    <source>
        <dbReference type="Proteomes" id="UP000198999"/>
    </source>
</evidence>
<gene>
    <name evidence="2" type="ORF">SAMN05421824_1240</name>
</gene>
<dbReference type="RefSeq" id="WP_092577110.1">
    <property type="nucleotide sequence ID" value="NZ_FOFN01000001.1"/>
</dbReference>
<name>A0A1H9DHF3_9FLAO</name>